<accession>A0A9J7IT85</accession>
<dbReference type="AlphaFoldDB" id="A0A9J7IT85"/>
<dbReference type="OrthoDB" id="19653at2759"/>
<keyword evidence="1" id="KW-0325">Glycoprotein</keyword>
<gene>
    <name evidence="4" type="primary">LOC111354851</name>
</gene>
<dbReference type="InterPro" id="IPR019819">
    <property type="entry name" value="Carboxylesterase_B_CS"/>
</dbReference>
<dbReference type="InterPro" id="IPR002018">
    <property type="entry name" value="CarbesteraseB"/>
</dbReference>
<dbReference type="Proteomes" id="UP000301870">
    <property type="component" value="Chromosome 19"/>
</dbReference>
<dbReference type="PROSITE" id="PS00941">
    <property type="entry name" value="CARBOXYLESTERASE_B_2"/>
    <property type="match status" value="1"/>
</dbReference>
<dbReference type="InterPro" id="IPR050309">
    <property type="entry name" value="Type-B_Carboxylest/Lipase"/>
</dbReference>
<dbReference type="GeneID" id="111354851"/>
<organism evidence="3 4">
    <name type="scientific">Spodoptera litura</name>
    <name type="common">Asian cotton leafworm</name>
    <dbReference type="NCBI Taxonomy" id="69820"/>
    <lineage>
        <taxon>Eukaryota</taxon>
        <taxon>Metazoa</taxon>
        <taxon>Ecdysozoa</taxon>
        <taxon>Arthropoda</taxon>
        <taxon>Hexapoda</taxon>
        <taxon>Insecta</taxon>
        <taxon>Pterygota</taxon>
        <taxon>Neoptera</taxon>
        <taxon>Endopterygota</taxon>
        <taxon>Lepidoptera</taxon>
        <taxon>Glossata</taxon>
        <taxon>Ditrysia</taxon>
        <taxon>Noctuoidea</taxon>
        <taxon>Noctuidae</taxon>
        <taxon>Amphipyrinae</taxon>
        <taxon>Spodoptera</taxon>
    </lineage>
</organism>
<name>A0A9J7IT85_SPOLT</name>
<protein>
    <submittedName>
        <fullName evidence="4">Esterase FE4-like</fullName>
    </submittedName>
</protein>
<dbReference type="Pfam" id="PF00135">
    <property type="entry name" value="COesterase"/>
    <property type="match status" value="1"/>
</dbReference>
<feature type="domain" description="Carboxylesterase type B" evidence="2">
    <location>
        <begin position="9"/>
        <end position="521"/>
    </location>
</feature>
<evidence type="ECO:0000313" key="3">
    <source>
        <dbReference type="Proteomes" id="UP000301870"/>
    </source>
</evidence>
<evidence type="ECO:0000313" key="4">
    <source>
        <dbReference type="RefSeq" id="XP_022824235.1"/>
    </source>
</evidence>
<dbReference type="Gene3D" id="3.40.50.1820">
    <property type="entry name" value="alpha/beta hydrolase"/>
    <property type="match status" value="1"/>
</dbReference>
<evidence type="ECO:0000259" key="2">
    <source>
        <dbReference type="Pfam" id="PF00135"/>
    </source>
</evidence>
<sequence>MSKADMFAQVQVSQGILKGKVSETVFGKKYYSFEGIPYAKPPVGDLRFRDPQEPESWKGIRDATKPGNKCCQLNPYTQTTIEGSEDCLYLNVYTPSLPGEEIENLPVLFFVHGGRFIFGYGDYYKPDYFLEHDVVLVTINYRLNILGFLCLHIPEVPGNAGLKDTVFALRWVRDNIEHFNGDFNNVTVFGESAGAGAVASYMTSRMANGLYHKVIAQSGNSIADVYMIDDDPIEKAKRIAQNLDQQFDDEKSLYEFLVQVPIQDLIVAFSIAEIGRPPSVINAYLSPVVEQPFPGVERFFDEFPRIDFPLQHFDKVPVMTGMNSHEGALFLQKDGDGHIEFEKDYYYFIPKFLHLQKNDERCAEIESKIKKFYFDDQEVTENLKEQYINMVSDTFFQFPIMLWPDILAKAESEVYMYKFQYSGNLNTRVMKALGIAGASHGDMIQYQFYRDSKHDKAKETDLKIIRMLAGAWCSFAKNGQPTWAEQETEWIPYTRKGKHVLIIDKNIECVRNPDLDRLRFWKSVTGDISKL</sequence>
<evidence type="ECO:0000256" key="1">
    <source>
        <dbReference type="ARBA" id="ARBA00023180"/>
    </source>
</evidence>
<keyword evidence="3" id="KW-1185">Reference proteome</keyword>
<dbReference type="SUPFAM" id="SSF53474">
    <property type="entry name" value="alpha/beta-Hydrolases"/>
    <property type="match status" value="1"/>
</dbReference>
<reference evidence="4" key="1">
    <citation type="submission" date="2025-08" db="UniProtKB">
        <authorList>
            <consortium name="RefSeq"/>
        </authorList>
    </citation>
    <scope>IDENTIFICATION</scope>
    <source>
        <strain evidence="4">Ishihara</strain>
        <tissue evidence="4">Whole body</tissue>
    </source>
</reference>
<dbReference type="PANTHER" id="PTHR11559">
    <property type="entry name" value="CARBOXYLESTERASE"/>
    <property type="match status" value="1"/>
</dbReference>
<proteinExistence type="predicted"/>
<dbReference type="KEGG" id="sliu:111354851"/>
<dbReference type="RefSeq" id="XP_022824235.1">
    <property type="nucleotide sequence ID" value="XM_022968467.1"/>
</dbReference>
<dbReference type="InterPro" id="IPR029058">
    <property type="entry name" value="AB_hydrolase_fold"/>
</dbReference>